<proteinExistence type="predicted"/>
<feature type="compositionally biased region" description="Low complexity" evidence="1">
    <location>
        <begin position="1"/>
        <end position="16"/>
    </location>
</feature>
<evidence type="ECO:0000313" key="3">
    <source>
        <dbReference type="Proteomes" id="UP000054549"/>
    </source>
</evidence>
<feature type="non-terminal residue" evidence="2">
    <location>
        <position position="182"/>
    </location>
</feature>
<keyword evidence="3" id="KW-1185">Reference proteome</keyword>
<evidence type="ECO:0000256" key="1">
    <source>
        <dbReference type="SAM" id="MobiDB-lite"/>
    </source>
</evidence>
<dbReference type="AlphaFoldDB" id="A0A0C2SKI6"/>
<accession>A0A0C2SKI6</accession>
<dbReference type="Proteomes" id="UP000054549">
    <property type="component" value="Unassembled WGS sequence"/>
</dbReference>
<dbReference type="HOGENOM" id="CLU_1485384_0_0_1"/>
<dbReference type="STRING" id="946122.A0A0C2SKI6"/>
<name>A0A0C2SKI6_AMAMK</name>
<reference evidence="2 3" key="1">
    <citation type="submission" date="2014-04" db="EMBL/GenBank/DDBJ databases">
        <title>Evolutionary Origins and Diversification of the Mycorrhizal Mutualists.</title>
        <authorList>
            <consortium name="DOE Joint Genome Institute"/>
            <consortium name="Mycorrhizal Genomics Consortium"/>
            <person name="Kohler A."/>
            <person name="Kuo A."/>
            <person name="Nagy L.G."/>
            <person name="Floudas D."/>
            <person name="Copeland A."/>
            <person name="Barry K.W."/>
            <person name="Cichocki N."/>
            <person name="Veneault-Fourrey C."/>
            <person name="LaButti K."/>
            <person name="Lindquist E.A."/>
            <person name="Lipzen A."/>
            <person name="Lundell T."/>
            <person name="Morin E."/>
            <person name="Murat C."/>
            <person name="Riley R."/>
            <person name="Ohm R."/>
            <person name="Sun H."/>
            <person name="Tunlid A."/>
            <person name="Henrissat B."/>
            <person name="Grigoriev I.V."/>
            <person name="Hibbett D.S."/>
            <person name="Martin F."/>
        </authorList>
    </citation>
    <scope>NUCLEOTIDE SEQUENCE [LARGE SCALE GENOMIC DNA]</scope>
    <source>
        <strain evidence="2 3">Koide BX008</strain>
    </source>
</reference>
<feature type="compositionally biased region" description="Basic residues" evidence="1">
    <location>
        <begin position="157"/>
        <end position="167"/>
    </location>
</feature>
<dbReference type="InParanoid" id="A0A0C2SKI6"/>
<feature type="compositionally biased region" description="Low complexity" evidence="1">
    <location>
        <begin position="116"/>
        <end position="129"/>
    </location>
</feature>
<feature type="compositionally biased region" description="Polar residues" evidence="1">
    <location>
        <begin position="28"/>
        <end position="38"/>
    </location>
</feature>
<organism evidence="2 3">
    <name type="scientific">Amanita muscaria (strain Koide BX008)</name>
    <dbReference type="NCBI Taxonomy" id="946122"/>
    <lineage>
        <taxon>Eukaryota</taxon>
        <taxon>Fungi</taxon>
        <taxon>Dikarya</taxon>
        <taxon>Basidiomycota</taxon>
        <taxon>Agaricomycotina</taxon>
        <taxon>Agaricomycetes</taxon>
        <taxon>Agaricomycetidae</taxon>
        <taxon>Agaricales</taxon>
        <taxon>Pluteineae</taxon>
        <taxon>Amanitaceae</taxon>
        <taxon>Amanita</taxon>
    </lineage>
</organism>
<evidence type="ECO:0000313" key="2">
    <source>
        <dbReference type="EMBL" id="KIL63735.1"/>
    </source>
</evidence>
<protein>
    <submittedName>
        <fullName evidence="2">Uncharacterized protein</fullName>
    </submittedName>
</protein>
<gene>
    <name evidence="2" type="ORF">M378DRAFT_164184</name>
</gene>
<feature type="region of interest" description="Disordered" evidence="1">
    <location>
        <begin position="1"/>
        <end position="182"/>
    </location>
</feature>
<dbReference type="EMBL" id="KN818256">
    <property type="protein sequence ID" value="KIL63735.1"/>
    <property type="molecule type" value="Genomic_DNA"/>
</dbReference>
<feature type="compositionally biased region" description="Pro residues" evidence="1">
    <location>
        <begin position="70"/>
        <end position="79"/>
    </location>
</feature>
<sequence length="182" mass="20805">MNNNPPQRSRQPLLLPRQPPPQPDVAQHPQQSHVQAQWTGPPPPEQSVLLHTNYDYGPQLQRPQLQYRYPLPPVAQPPPHPRHPAVQPGYNPYQSTAGYHQQYVPHAVASPQAAEPQLPYPHLQPQQQQRHLHHPTPQHLMPARHPLLDGPNLNRQVQRHAPPRPKLLHPLPLAQNTRVYPS</sequence>